<evidence type="ECO:0000313" key="3">
    <source>
        <dbReference type="Proteomes" id="UP000037784"/>
    </source>
</evidence>
<dbReference type="Proteomes" id="UP000050502">
    <property type="component" value="Unassembled WGS sequence"/>
</dbReference>
<evidence type="ECO:0000313" key="4">
    <source>
        <dbReference type="Proteomes" id="UP000050502"/>
    </source>
</evidence>
<proteinExistence type="predicted"/>
<gene>
    <name evidence="1" type="ORF">ARMA_1637</name>
    <name evidence="2" type="ORF">SE16_07135</name>
</gene>
<reference evidence="2 4" key="2">
    <citation type="submission" date="2015-07" db="EMBL/GenBank/DDBJ databases">
        <title>Whole genome sequence of Ardenticatena maritima DSM 23922.</title>
        <authorList>
            <person name="Hemp J."/>
            <person name="Ward L.M."/>
            <person name="Pace L.A."/>
            <person name="Fischer W.W."/>
        </authorList>
    </citation>
    <scope>NUCLEOTIDE SEQUENCE [LARGE SCALE GENOMIC DNA]</scope>
    <source>
        <strain evidence="2 4">110S</strain>
    </source>
</reference>
<reference evidence="1" key="1">
    <citation type="journal article" date="2015" name="Genome Announc.">
        <title>Draft Genome Sequence of a Heterotrophic Facultative Anaerobic Thermophilic Bacterium, Ardenticatena maritima Strain 110ST.</title>
        <authorList>
            <person name="Kawaichi S."/>
            <person name="Yoshida T."/>
            <person name="Sako Y."/>
            <person name="Nakamura R."/>
        </authorList>
    </citation>
    <scope>NUCLEOTIDE SEQUENCE [LARGE SCALE GENOMIC DNA]</scope>
    <source>
        <strain evidence="1">110S</strain>
    </source>
</reference>
<name>A0A0M9UCR0_9CHLR</name>
<dbReference type="AlphaFoldDB" id="A0A0M9UCR0"/>
<sequence>MAKPTARDLYDPTKTQFIFECPGCGQKYKVAGVQIEDEEEMACDDCNTVFRIRLRDDYRSLDIITIHGPTGAPLGPAETEERQ</sequence>
<evidence type="ECO:0000313" key="1">
    <source>
        <dbReference type="EMBL" id="GAP63214.1"/>
    </source>
</evidence>
<keyword evidence="3" id="KW-1185">Reference proteome</keyword>
<dbReference type="EMBL" id="BBZA01000125">
    <property type="protein sequence ID" value="GAP63214.1"/>
    <property type="molecule type" value="Genomic_DNA"/>
</dbReference>
<accession>A0A0M9UCR0</accession>
<dbReference type="STRING" id="872965.SE16_07135"/>
<dbReference type="RefSeq" id="WP_054493081.1">
    <property type="nucleotide sequence ID" value="NZ_BBZA01000125.1"/>
</dbReference>
<comment type="caution">
    <text evidence="1">The sequence shown here is derived from an EMBL/GenBank/DDBJ whole genome shotgun (WGS) entry which is preliminary data.</text>
</comment>
<dbReference type="EMBL" id="LGKN01000004">
    <property type="protein sequence ID" value="KPL88540.1"/>
    <property type="molecule type" value="Genomic_DNA"/>
</dbReference>
<dbReference type="Proteomes" id="UP000037784">
    <property type="component" value="Unassembled WGS sequence"/>
</dbReference>
<reference evidence="3" key="3">
    <citation type="submission" date="2015-08" db="EMBL/GenBank/DDBJ databases">
        <title>Draft Genome Sequence of a Heterotrophic Facultative Anaerobic Bacterium Ardenticatena maritima Strain 110S.</title>
        <authorList>
            <person name="Kawaichi S."/>
            <person name="Yoshida T."/>
            <person name="Sako Y."/>
            <person name="Nakamura R."/>
        </authorList>
    </citation>
    <scope>NUCLEOTIDE SEQUENCE [LARGE SCALE GENOMIC DNA]</scope>
    <source>
        <strain evidence="3">110S</strain>
    </source>
</reference>
<protein>
    <submittedName>
        <fullName evidence="1">Uncharacterized protein</fullName>
    </submittedName>
</protein>
<evidence type="ECO:0000313" key="2">
    <source>
        <dbReference type="EMBL" id="KPL88540.1"/>
    </source>
</evidence>
<organism evidence="1 3">
    <name type="scientific">Ardenticatena maritima</name>
    <dbReference type="NCBI Taxonomy" id="872965"/>
    <lineage>
        <taxon>Bacteria</taxon>
        <taxon>Bacillati</taxon>
        <taxon>Chloroflexota</taxon>
        <taxon>Ardenticatenia</taxon>
        <taxon>Ardenticatenales</taxon>
        <taxon>Ardenticatenaceae</taxon>
        <taxon>Ardenticatena</taxon>
    </lineage>
</organism>